<dbReference type="Pfam" id="PF00364">
    <property type="entry name" value="Biotin_lipoyl"/>
    <property type="match status" value="1"/>
</dbReference>
<dbReference type="Proteomes" id="UP001595616">
    <property type="component" value="Unassembled WGS sequence"/>
</dbReference>
<sequence>MNQIKIKSGGYEFSFDTQKINEMGILKTSADSTEVLVDKRIIKGKVSVDAMVARQLLVDLNGEEFLVEIKSETDLMIETLGFNSAKANKIKVLKAPMPGLVIDVFVEEGQTVAENENVLVLEAMKMENVIKLPHEAVVKKIHVAKGQAITKGQIMIELA</sequence>
<feature type="domain" description="Lipoyl-binding" evidence="2">
    <location>
        <begin position="77"/>
        <end position="159"/>
    </location>
</feature>
<dbReference type="PROSITE" id="PS50968">
    <property type="entry name" value="BIOTINYL_LIPOYL"/>
    <property type="match status" value="1"/>
</dbReference>
<dbReference type="Gene3D" id="2.40.50.100">
    <property type="match status" value="1"/>
</dbReference>
<comment type="caution">
    <text evidence="3">The sequence shown here is derived from an EMBL/GenBank/DDBJ whole genome shotgun (WGS) entry which is preliminary data.</text>
</comment>
<dbReference type="InterPro" id="IPR050709">
    <property type="entry name" value="Biotin_Carboxyl_Carrier/Decarb"/>
</dbReference>
<keyword evidence="1" id="KW-0092">Biotin</keyword>
<organism evidence="3 4">
    <name type="scientific">Lacihabitans lacunae</name>
    <dbReference type="NCBI Taxonomy" id="1028214"/>
    <lineage>
        <taxon>Bacteria</taxon>
        <taxon>Pseudomonadati</taxon>
        <taxon>Bacteroidota</taxon>
        <taxon>Cytophagia</taxon>
        <taxon>Cytophagales</taxon>
        <taxon>Leadbetterellaceae</taxon>
        <taxon>Lacihabitans</taxon>
    </lineage>
</organism>
<dbReference type="PANTHER" id="PTHR45266">
    <property type="entry name" value="OXALOACETATE DECARBOXYLASE ALPHA CHAIN"/>
    <property type="match status" value="1"/>
</dbReference>
<name>A0ABV7YVK5_9BACT</name>
<reference evidence="4" key="1">
    <citation type="journal article" date="2019" name="Int. J. Syst. Evol. Microbiol.">
        <title>The Global Catalogue of Microorganisms (GCM) 10K type strain sequencing project: providing services to taxonomists for standard genome sequencing and annotation.</title>
        <authorList>
            <consortium name="The Broad Institute Genomics Platform"/>
            <consortium name="The Broad Institute Genome Sequencing Center for Infectious Disease"/>
            <person name="Wu L."/>
            <person name="Ma J."/>
        </authorList>
    </citation>
    <scope>NUCLEOTIDE SEQUENCE [LARGE SCALE GENOMIC DNA]</scope>
    <source>
        <strain evidence="4">CECT 7956</strain>
    </source>
</reference>
<dbReference type="CDD" id="cd06850">
    <property type="entry name" value="biotinyl_domain"/>
    <property type="match status" value="1"/>
</dbReference>
<dbReference type="InterPro" id="IPR000089">
    <property type="entry name" value="Biotin_lipoyl"/>
</dbReference>
<accession>A0ABV7YVK5</accession>
<gene>
    <name evidence="3" type="ORF">ACFOOI_09700</name>
</gene>
<evidence type="ECO:0000313" key="4">
    <source>
        <dbReference type="Proteomes" id="UP001595616"/>
    </source>
</evidence>
<dbReference type="PANTHER" id="PTHR45266:SF3">
    <property type="entry name" value="OXALOACETATE DECARBOXYLASE ALPHA CHAIN"/>
    <property type="match status" value="1"/>
</dbReference>
<protein>
    <submittedName>
        <fullName evidence="3">Biotin/lipoyl-containing protein</fullName>
    </submittedName>
</protein>
<proteinExistence type="predicted"/>
<dbReference type="EMBL" id="JBHRYQ010000001">
    <property type="protein sequence ID" value="MFC3810926.1"/>
    <property type="molecule type" value="Genomic_DNA"/>
</dbReference>
<evidence type="ECO:0000313" key="3">
    <source>
        <dbReference type="EMBL" id="MFC3810926.1"/>
    </source>
</evidence>
<dbReference type="InterPro" id="IPR011053">
    <property type="entry name" value="Single_hybrid_motif"/>
</dbReference>
<evidence type="ECO:0000259" key="2">
    <source>
        <dbReference type="PROSITE" id="PS50968"/>
    </source>
</evidence>
<evidence type="ECO:0000256" key="1">
    <source>
        <dbReference type="ARBA" id="ARBA00023267"/>
    </source>
</evidence>
<dbReference type="RefSeq" id="WP_379837466.1">
    <property type="nucleotide sequence ID" value="NZ_JBHRYQ010000001.1"/>
</dbReference>
<keyword evidence="4" id="KW-1185">Reference proteome</keyword>
<dbReference type="SUPFAM" id="SSF51230">
    <property type="entry name" value="Single hybrid motif"/>
    <property type="match status" value="1"/>
</dbReference>